<name>A0A8J5Q5U2_9ASCO</name>
<dbReference type="EMBL" id="JAGSYN010000273">
    <property type="protein sequence ID" value="KAG7660861.1"/>
    <property type="molecule type" value="Genomic_DNA"/>
</dbReference>
<sequence length="447" mass="51419">MQTYRNPWFLIMKKNKTPRMLIDLRELNKNVELEGAHPLSVEDLTSEFAGNAFNNLIDVKNAYFQIPLHSETSDATSFMTQLGLLKYSMLPQGFINSINPMKLHLAASTGVFLGYKVTPEGKTLDDDHMTKLGDYPLPMDKKQLLRWLGLINYYRSLIAAFSELTAPLHFTKIWNHHTYGKFQLHDATIWRSQYAPFVFSQFLVDILPRDGGVFSYMDDILFYHENLQDHIEKVKQVCSILNHHGLQINIKKTKLLKQQADFLGYTISESQITPTKDKVQAIHNWNVPTTSTEVRSIVNFTNFFRQFIPNLSEYTAPLTDLIKDKAAKHTKIEHTEASRKAFESLKQHLIRLPKIFIYDPDKTTYIFTDSSDRAIGGFICQSHHIDGIDTTASSSRFLDVLGAYSPEIRYLPGKKNYILSRYQTTNTADQSEKSKPPNQCALYYLKI</sequence>
<dbReference type="RefSeq" id="XP_049261094.1">
    <property type="nucleotide sequence ID" value="XM_049409770.1"/>
</dbReference>
<organism evidence="2 3">
    <name type="scientific">[Candida] subhashii</name>
    <dbReference type="NCBI Taxonomy" id="561895"/>
    <lineage>
        <taxon>Eukaryota</taxon>
        <taxon>Fungi</taxon>
        <taxon>Dikarya</taxon>
        <taxon>Ascomycota</taxon>
        <taxon>Saccharomycotina</taxon>
        <taxon>Pichiomycetes</taxon>
        <taxon>Debaryomycetaceae</taxon>
        <taxon>Spathaspora</taxon>
    </lineage>
</organism>
<reference evidence="2 3" key="1">
    <citation type="journal article" date="2021" name="DNA Res.">
        <title>Genome analysis of Candida subhashii reveals its hybrid nature and dual mitochondrial genome conformations.</title>
        <authorList>
            <person name="Mixao V."/>
            <person name="Hegedusova E."/>
            <person name="Saus E."/>
            <person name="Pryszcz L.P."/>
            <person name="Cillingova A."/>
            <person name="Nosek J."/>
            <person name="Gabaldon T."/>
        </authorList>
    </citation>
    <scope>NUCLEOTIDE SEQUENCE [LARGE SCALE GENOMIC DNA]</scope>
    <source>
        <strain evidence="2 3">CBS 10753</strain>
    </source>
</reference>
<dbReference type="InterPro" id="IPR041577">
    <property type="entry name" value="RT_RNaseH_2"/>
</dbReference>
<dbReference type="Proteomes" id="UP000694255">
    <property type="component" value="Unassembled WGS sequence"/>
</dbReference>
<comment type="caution">
    <text evidence="2">The sequence shown here is derived from an EMBL/GenBank/DDBJ whole genome shotgun (WGS) entry which is preliminary data.</text>
</comment>
<dbReference type="Pfam" id="PF00078">
    <property type="entry name" value="RVT_1"/>
    <property type="match status" value="1"/>
</dbReference>
<gene>
    <name evidence="2" type="ORF">J8A68_005678</name>
</gene>
<dbReference type="InterPro" id="IPR000477">
    <property type="entry name" value="RT_dom"/>
</dbReference>
<dbReference type="PROSITE" id="PS50878">
    <property type="entry name" value="RT_POL"/>
    <property type="match status" value="1"/>
</dbReference>
<dbReference type="Pfam" id="PF17919">
    <property type="entry name" value="RT_RNaseH_2"/>
    <property type="match status" value="1"/>
</dbReference>
<protein>
    <recommendedName>
        <fullName evidence="1">Reverse transcriptase domain-containing protein</fullName>
    </recommendedName>
</protein>
<evidence type="ECO:0000313" key="2">
    <source>
        <dbReference type="EMBL" id="KAG7660861.1"/>
    </source>
</evidence>
<evidence type="ECO:0000259" key="1">
    <source>
        <dbReference type="PROSITE" id="PS50878"/>
    </source>
</evidence>
<dbReference type="AlphaFoldDB" id="A0A8J5Q5U2"/>
<dbReference type="GeneID" id="73472478"/>
<keyword evidence="3" id="KW-1185">Reference proteome</keyword>
<proteinExistence type="predicted"/>
<evidence type="ECO:0000313" key="3">
    <source>
        <dbReference type="Proteomes" id="UP000694255"/>
    </source>
</evidence>
<feature type="domain" description="Reverse transcriptase" evidence="1">
    <location>
        <begin position="1"/>
        <end position="267"/>
    </location>
</feature>
<dbReference type="CDD" id="cd01647">
    <property type="entry name" value="RT_LTR"/>
    <property type="match status" value="1"/>
</dbReference>
<dbReference type="InterPro" id="IPR051320">
    <property type="entry name" value="Viral_Replic_Matur_Polypro"/>
</dbReference>
<dbReference type="OrthoDB" id="4096693at2759"/>
<dbReference type="PANTHER" id="PTHR33064:SF37">
    <property type="entry name" value="RIBONUCLEASE H"/>
    <property type="match status" value="1"/>
</dbReference>
<accession>A0A8J5Q5U2</accession>
<dbReference type="FunFam" id="3.30.70.270:FF:000020">
    <property type="entry name" value="Transposon Tf2-6 polyprotein-like Protein"/>
    <property type="match status" value="1"/>
</dbReference>
<dbReference type="PANTHER" id="PTHR33064">
    <property type="entry name" value="POL PROTEIN"/>
    <property type="match status" value="1"/>
</dbReference>